<feature type="transmembrane region" description="Helical" evidence="7">
    <location>
        <begin position="25"/>
        <end position="43"/>
    </location>
</feature>
<dbReference type="RefSeq" id="WP_062419707.1">
    <property type="nucleotide sequence ID" value="NZ_BBXZ01000176.1"/>
</dbReference>
<evidence type="ECO:0000256" key="6">
    <source>
        <dbReference type="ARBA" id="ARBA00023136"/>
    </source>
</evidence>
<comment type="subcellular location">
    <subcellularLocation>
        <location evidence="1">Cell membrane</location>
        <topology evidence="1">Multi-pass membrane protein</topology>
    </subcellularLocation>
</comment>
<keyword evidence="4 7" id="KW-0812">Transmembrane</keyword>
<dbReference type="PANTHER" id="PTHR34584">
    <property type="entry name" value="NA(+)/H(+) ANTIPORTER SUBUNIT E1"/>
    <property type="match status" value="1"/>
</dbReference>
<name>A0A0M9U368_9CHLR</name>
<evidence type="ECO:0000313" key="9">
    <source>
        <dbReference type="EMBL" id="KPL81836.1"/>
    </source>
</evidence>
<dbReference type="OrthoDB" id="9800498at2"/>
<dbReference type="AlphaFoldDB" id="A0A0M9U368"/>
<dbReference type="PANTHER" id="PTHR34584:SF1">
    <property type="entry name" value="NA(+)_H(+) ANTIPORTER SUBUNIT E1"/>
    <property type="match status" value="1"/>
</dbReference>
<dbReference type="GO" id="GO:0005886">
    <property type="term" value="C:plasma membrane"/>
    <property type="evidence" value="ECO:0007669"/>
    <property type="project" value="UniProtKB-SubCell"/>
</dbReference>
<evidence type="ECO:0000256" key="5">
    <source>
        <dbReference type="ARBA" id="ARBA00022989"/>
    </source>
</evidence>
<dbReference type="Proteomes" id="UP000050501">
    <property type="component" value="Unassembled WGS sequence"/>
</dbReference>
<proteinExistence type="inferred from homology"/>
<evidence type="ECO:0000256" key="7">
    <source>
        <dbReference type="SAM" id="Phobius"/>
    </source>
</evidence>
<keyword evidence="5 7" id="KW-1133">Transmembrane helix</keyword>
<reference evidence="8" key="1">
    <citation type="journal article" date="2015" name="Genome Announc.">
        <title>Draft Genome Sequences of Anaerolinea thermolimosa IMO-1, Bellilinea caldifistulae GOMI-1, Leptolinea tardivitalis YMTK-2, Levilinea saccharolytica KIBI-1, Longilinea arvoryzae KOME-1, Previously Described as Members of the Class Anaerolineae (Chloroflexi).</title>
        <authorList>
            <person name="Matsuura N."/>
            <person name="Tourlousse M.D."/>
            <person name="Ohashi A."/>
            <person name="Hugenholtz P."/>
            <person name="Sekiguchi Y."/>
        </authorList>
    </citation>
    <scope>NUCLEOTIDE SEQUENCE</scope>
    <source>
        <strain evidence="8">KIBI-1</strain>
    </source>
</reference>
<dbReference type="EMBL" id="DF967975">
    <property type="protein sequence ID" value="GAP19426.1"/>
    <property type="molecule type" value="Genomic_DNA"/>
</dbReference>
<evidence type="ECO:0000313" key="10">
    <source>
        <dbReference type="Proteomes" id="UP000050501"/>
    </source>
</evidence>
<dbReference type="GO" id="GO:0008324">
    <property type="term" value="F:monoatomic cation transmembrane transporter activity"/>
    <property type="evidence" value="ECO:0007669"/>
    <property type="project" value="InterPro"/>
</dbReference>
<gene>
    <name evidence="9" type="ORF">ADN01_09655</name>
    <name evidence="8" type="ORF">LSAC_03328</name>
</gene>
<evidence type="ECO:0000313" key="8">
    <source>
        <dbReference type="EMBL" id="GAP19426.1"/>
    </source>
</evidence>
<organism evidence="8">
    <name type="scientific">Levilinea saccharolytica</name>
    <dbReference type="NCBI Taxonomy" id="229921"/>
    <lineage>
        <taxon>Bacteria</taxon>
        <taxon>Bacillati</taxon>
        <taxon>Chloroflexota</taxon>
        <taxon>Anaerolineae</taxon>
        <taxon>Anaerolineales</taxon>
        <taxon>Anaerolineaceae</taxon>
        <taxon>Levilinea</taxon>
    </lineage>
</organism>
<dbReference type="Pfam" id="PF01899">
    <property type="entry name" value="MNHE"/>
    <property type="match status" value="1"/>
</dbReference>
<keyword evidence="6 7" id="KW-0472">Membrane</keyword>
<evidence type="ECO:0000256" key="1">
    <source>
        <dbReference type="ARBA" id="ARBA00004651"/>
    </source>
</evidence>
<evidence type="ECO:0000256" key="4">
    <source>
        <dbReference type="ARBA" id="ARBA00022692"/>
    </source>
</evidence>
<dbReference type="InterPro" id="IPR002758">
    <property type="entry name" value="Cation_antiport_E"/>
</dbReference>
<sequence length="168" mass="18281">MGSVLTFFLLAGVYLALSGSLVTSNLIAAALIALGIMLLLRMGQRPERIQTLPRVLWTLLRYLGMLLADMVSSGVQVARIVLDPKLPIQPAILKIPCEEQSDLISALSAHAITLTPGELVVAIDEQGGMYTHCLDMSLSVAQRVELLRHHRAMLKTILGETNETREAP</sequence>
<reference evidence="9 10" key="2">
    <citation type="submission" date="2015-07" db="EMBL/GenBank/DDBJ databases">
        <title>Genome sequence of Levilinea saccharolytica DSM 16555.</title>
        <authorList>
            <person name="Hemp J."/>
            <person name="Ward L.M."/>
            <person name="Pace L.A."/>
            <person name="Fischer W.W."/>
        </authorList>
    </citation>
    <scope>NUCLEOTIDE SEQUENCE [LARGE SCALE GENOMIC DNA]</scope>
    <source>
        <strain evidence="9 10">KIBI-1</strain>
    </source>
</reference>
<protein>
    <submittedName>
        <fullName evidence="8">Multisubunit Na+/H+ antiporter, MnhE subunit</fullName>
    </submittedName>
</protein>
<evidence type="ECO:0000256" key="3">
    <source>
        <dbReference type="ARBA" id="ARBA00022475"/>
    </source>
</evidence>
<dbReference type="PIRSF" id="PIRSF019239">
    <property type="entry name" value="MrpE"/>
    <property type="match status" value="1"/>
</dbReference>
<keyword evidence="3" id="KW-1003">Cell membrane</keyword>
<accession>A0A0M9U368</accession>
<dbReference type="STRING" id="229921.ADN01_09655"/>
<comment type="similarity">
    <text evidence="2">Belongs to the CPA3 antiporters (TC 2.A.63) subunit E family.</text>
</comment>
<evidence type="ECO:0000256" key="2">
    <source>
        <dbReference type="ARBA" id="ARBA00006228"/>
    </source>
</evidence>
<keyword evidence="10" id="KW-1185">Reference proteome</keyword>
<dbReference type="EMBL" id="LGCM01000035">
    <property type="protein sequence ID" value="KPL81836.1"/>
    <property type="molecule type" value="Genomic_DNA"/>
</dbReference>